<dbReference type="GO" id="GO:0043565">
    <property type="term" value="F:sequence-specific DNA binding"/>
    <property type="evidence" value="ECO:0007669"/>
    <property type="project" value="InterPro"/>
</dbReference>
<dbReference type="STRING" id="1123029.SAMN02745172_03301"/>
<dbReference type="Pfam" id="PF12833">
    <property type="entry name" value="HTH_18"/>
    <property type="match status" value="1"/>
</dbReference>
<evidence type="ECO:0000313" key="5">
    <source>
        <dbReference type="EMBL" id="SHO66642.1"/>
    </source>
</evidence>
<evidence type="ECO:0000313" key="6">
    <source>
        <dbReference type="Proteomes" id="UP000186406"/>
    </source>
</evidence>
<dbReference type="AlphaFoldDB" id="A0A1M7ZP99"/>
<gene>
    <name evidence="5" type="ORF">SAMN02745172_03301</name>
</gene>
<evidence type="ECO:0000256" key="1">
    <source>
        <dbReference type="ARBA" id="ARBA00023015"/>
    </source>
</evidence>
<evidence type="ECO:0000259" key="4">
    <source>
        <dbReference type="PROSITE" id="PS01124"/>
    </source>
</evidence>
<dbReference type="InterPro" id="IPR050204">
    <property type="entry name" value="AraC_XylS_family_regulators"/>
</dbReference>
<dbReference type="GO" id="GO:0003700">
    <property type="term" value="F:DNA-binding transcription factor activity"/>
    <property type="evidence" value="ECO:0007669"/>
    <property type="project" value="InterPro"/>
</dbReference>
<dbReference type="EMBL" id="FRXO01000007">
    <property type="protein sequence ID" value="SHO66642.1"/>
    <property type="molecule type" value="Genomic_DNA"/>
</dbReference>
<evidence type="ECO:0000256" key="2">
    <source>
        <dbReference type="ARBA" id="ARBA00023125"/>
    </source>
</evidence>
<dbReference type="Gene3D" id="1.10.10.60">
    <property type="entry name" value="Homeodomain-like"/>
    <property type="match status" value="1"/>
</dbReference>
<dbReference type="RefSeq" id="WP_244530924.1">
    <property type="nucleotide sequence ID" value="NZ_FRXO01000007.1"/>
</dbReference>
<keyword evidence="2 5" id="KW-0238">DNA-binding</keyword>
<dbReference type="PANTHER" id="PTHR46796">
    <property type="entry name" value="HTH-TYPE TRANSCRIPTIONAL ACTIVATOR RHAS-RELATED"/>
    <property type="match status" value="1"/>
</dbReference>
<sequence length="336" mass="36769">MSEPGFSLPALAFGEKSKIVTNSLTSMQEQVARSMGWNAEYDAVGDKSAFSTQQSSALVRGMRLTTISHTPVRTRVSASGLSFYMPFGGGPIQSNVNGKDVLCEVGKHGLFAPEGDRIGVGQYRSTLMVSLEAERLRHVARSMTGRSDAQLDLDVPAVLSLKVGGIDVDQIIRAACRTLDACGENPGAAEALAIDDVFYRAICVLLIPDSLSAPNDRGRSNGAGNDRQLEEVCQYIQANLTGRITMTDLESISGLSARSLQYAFRRRFDCSPVTWIRNARLDAIRKRLMEASDQESITGVAVAFSFSNPGHFSKYYFERYGEYPSQTLAARRSRRR</sequence>
<organism evidence="5 6">
    <name type="scientific">Pseudoxanthobacter soli DSM 19599</name>
    <dbReference type="NCBI Taxonomy" id="1123029"/>
    <lineage>
        <taxon>Bacteria</taxon>
        <taxon>Pseudomonadati</taxon>
        <taxon>Pseudomonadota</taxon>
        <taxon>Alphaproteobacteria</taxon>
        <taxon>Hyphomicrobiales</taxon>
        <taxon>Segnochrobactraceae</taxon>
        <taxon>Pseudoxanthobacter</taxon>
    </lineage>
</organism>
<dbReference type="SMART" id="SM00342">
    <property type="entry name" value="HTH_ARAC"/>
    <property type="match status" value="1"/>
</dbReference>
<dbReference type="PANTHER" id="PTHR46796:SF12">
    <property type="entry name" value="HTH-TYPE DNA-BINDING TRANSCRIPTIONAL ACTIVATOR EUTR"/>
    <property type="match status" value="1"/>
</dbReference>
<dbReference type="Proteomes" id="UP000186406">
    <property type="component" value="Unassembled WGS sequence"/>
</dbReference>
<reference evidence="5 6" key="1">
    <citation type="submission" date="2016-12" db="EMBL/GenBank/DDBJ databases">
        <authorList>
            <person name="Song W.-J."/>
            <person name="Kurnit D.M."/>
        </authorList>
    </citation>
    <scope>NUCLEOTIDE SEQUENCE [LARGE SCALE GENOMIC DNA]</scope>
    <source>
        <strain evidence="5 6">DSM 19599</strain>
    </source>
</reference>
<keyword evidence="6" id="KW-1185">Reference proteome</keyword>
<name>A0A1M7ZP99_9HYPH</name>
<feature type="domain" description="HTH araC/xylS-type" evidence="4">
    <location>
        <begin position="230"/>
        <end position="330"/>
    </location>
</feature>
<dbReference type="InterPro" id="IPR009057">
    <property type="entry name" value="Homeodomain-like_sf"/>
</dbReference>
<protein>
    <submittedName>
        <fullName evidence="5">AraC-type DNA-binding protein</fullName>
    </submittedName>
</protein>
<dbReference type="InterPro" id="IPR018060">
    <property type="entry name" value="HTH_AraC"/>
</dbReference>
<dbReference type="SUPFAM" id="SSF46689">
    <property type="entry name" value="Homeodomain-like"/>
    <property type="match status" value="1"/>
</dbReference>
<proteinExistence type="predicted"/>
<keyword evidence="1" id="KW-0805">Transcription regulation</keyword>
<keyword evidence="3" id="KW-0804">Transcription</keyword>
<accession>A0A1M7ZP99</accession>
<evidence type="ECO:0000256" key="3">
    <source>
        <dbReference type="ARBA" id="ARBA00023163"/>
    </source>
</evidence>
<dbReference type="PROSITE" id="PS01124">
    <property type="entry name" value="HTH_ARAC_FAMILY_2"/>
    <property type="match status" value="1"/>
</dbReference>